<dbReference type="InterPro" id="IPR045564">
    <property type="entry name" value="DUF5910"/>
</dbReference>
<feature type="chain" id="PRO_5045831376" evidence="1">
    <location>
        <begin position="24"/>
        <end position="226"/>
    </location>
</feature>
<evidence type="ECO:0000313" key="3">
    <source>
        <dbReference type="Proteomes" id="UP001150217"/>
    </source>
</evidence>
<organism evidence="2 3">
    <name type="scientific">Lentinula lateritia</name>
    <dbReference type="NCBI Taxonomy" id="40482"/>
    <lineage>
        <taxon>Eukaryota</taxon>
        <taxon>Fungi</taxon>
        <taxon>Dikarya</taxon>
        <taxon>Basidiomycota</taxon>
        <taxon>Agaricomycotina</taxon>
        <taxon>Agaricomycetes</taxon>
        <taxon>Agaricomycetidae</taxon>
        <taxon>Agaricales</taxon>
        <taxon>Marasmiineae</taxon>
        <taxon>Omphalotaceae</taxon>
        <taxon>Lentinula</taxon>
    </lineage>
</organism>
<feature type="signal peptide" evidence="1">
    <location>
        <begin position="1"/>
        <end position="23"/>
    </location>
</feature>
<dbReference type="Pfam" id="PF19287">
    <property type="entry name" value="DUF5910"/>
    <property type="match status" value="1"/>
</dbReference>
<protein>
    <submittedName>
        <fullName evidence="2">Uncharacterized protein</fullName>
    </submittedName>
</protein>
<sequence>MPVFCSIIYKFSLLLLMTRLGVGAFPVIPAESSNSTNVSIAARSGDNLLLGYVFVPEDKPLGDGAYLSPRPTTMFPTLDVPKLVSLSAVERCISPFLNTTFTLLQCSVEVGKEKLDEMILYYLAEQNLYYKPDEINSFLIKTLHGKFSSVIIFASFTIKGEKHIFMRIPPAFLERSPKSTGNQIYGKNTLGLKVHCVPVSSPKALRRMVAWEAWTEIKNWPLHVKV</sequence>
<dbReference type="EMBL" id="JANVFT010000087">
    <property type="protein sequence ID" value="KAJ4471232.1"/>
    <property type="molecule type" value="Genomic_DNA"/>
</dbReference>
<gene>
    <name evidence="2" type="ORF">C8R41DRAFT_600195</name>
</gene>
<reference evidence="2" key="1">
    <citation type="submission" date="2022-08" db="EMBL/GenBank/DDBJ databases">
        <title>A Global Phylogenomic Analysis of the Shiitake Genus Lentinula.</title>
        <authorList>
            <consortium name="DOE Joint Genome Institute"/>
            <person name="Sierra-Patev S."/>
            <person name="Min B."/>
            <person name="Naranjo-Ortiz M."/>
            <person name="Looney B."/>
            <person name="Konkel Z."/>
            <person name="Slot J.C."/>
            <person name="Sakamoto Y."/>
            <person name="Steenwyk J.L."/>
            <person name="Rokas A."/>
            <person name="Carro J."/>
            <person name="Camarero S."/>
            <person name="Ferreira P."/>
            <person name="Molpeceres G."/>
            <person name="Ruiz-Duenas F.J."/>
            <person name="Serrano A."/>
            <person name="Henrissat B."/>
            <person name="Drula E."/>
            <person name="Hughes K.W."/>
            <person name="Mata J.L."/>
            <person name="Ishikawa N.K."/>
            <person name="Vargas-Isla R."/>
            <person name="Ushijima S."/>
            <person name="Smith C.A."/>
            <person name="Ahrendt S."/>
            <person name="Andreopoulos W."/>
            <person name="He G."/>
            <person name="Labutti K."/>
            <person name="Lipzen A."/>
            <person name="Ng V."/>
            <person name="Riley R."/>
            <person name="Sandor L."/>
            <person name="Barry K."/>
            <person name="Martinez A.T."/>
            <person name="Xiao Y."/>
            <person name="Gibbons J.G."/>
            <person name="Terashima K."/>
            <person name="Grigoriev I.V."/>
            <person name="Hibbett D.S."/>
        </authorList>
    </citation>
    <scope>NUCLEOTIDE SEQUENCE</scope>
    <source>
        <strain evidence="2">RHP3577 ss4</strain>
    </source>
</reference>
<proteinExistence type="predicted"/>
<evidence type="ECO:0000256" key="1">
    <source>
        <dbReference type="SAM" id="SignalP"/>
    </source>
</evidence>
<evidence type="ECO:0000313" key="2">
    <source>
        <dbReference type="EMBL" id="KAJ4471232.1"/>
    </source>
</evidence>
<dbReference type="Proteomes" id="UP001150217">
    <property type="component" value="Unassembled WGS sequence"/>
</dbReference>
<keyword evidence="3" id="KW-1185">Reference proteome</keyword>
<keyword evidence="1" id="KW-0732">Signal</keyword>
<name>A0ABQ8V660_9AGAR</name>
<accession>A0ABQ8V660</accession>
<comment type="caution">
    <text evidence="2">The sequence shown here is derived from an EMBL/GenBank/DDBJ whole genome shotgun (WGS) entry which is preliminary data.</text>
</comment>